<dbReference type="Proteomes" id="UP001157133">
    <property type="component" value="Unassembled WGS sequence"/>
</dbReference>
<dbReference type="InterPro" id="IPR005619">
    <property type="entry name" value="Uncharacterised_YajG"/>
</dbReference>
<feature type="chain" id="PRO_5047481977" description="Lipoprotein" evidence="1">
    <location>
        <begin position="25"/>
        <end position="187"/>
    </location>
</feature>
<feature type="signal peptide" evidence="1">
    <location>
        <begin position="1"/>
        <end position="24"/>
    </location>
</feature>
<accession>A0ABQ6H492</accession>
<name>A0ABQ6H492_9GAMM</name>
<reference evidence="2 3" key="1">
    <citation type="submission" date="2023-03" db="EMBL/GenBank/DDBJ databases">
        <title>Draft genome sequence of Thalassotalea eurytherma JCM 18482T.</title>
        <authorList>
            <person name="Sawabe T."/>
        </authorList>
    </citation>
    <scope>NUCLEOTIDE SEQUENCE [LARGE SCALE GENOMIC DNA]</scope>
    <source>
        <strain evidence="2 3">JCM 18482</strain>
    </source>
</reference>
<gene>
    <name evidence="2" type="ORF">theurythT_18840</name>
</gene>
<evidence type="ECO:0000313" key="3">
    <source>
        <dbReference type="Proteomes" id="UP001157133"/>
    </source>
</evidence>
<dbReference type="PROSITE" id="PS51257">
    <property type="entry name" value="PROKAR_LIPOPROTEIN"/>
    <property type="match status" value="1"/>
</dbReference>
<dbReference type="Pfam" id="PF03923">
    <property type="entry name" value="Lipoprotein_16"/>
    <property type="match status" value="1"/>
</dbReference>
<organism evidence="2 3">
    <name type="scientific">Thalassotalea eurytherma</name>
    <dbReference type="NCBI Taxonomy" id="1144278"/>
    <lineage>
        <taxon>Bacteria</taxon>
        <taxon>Pseudomonadati</taxon>
        <taxon>Pseudomonadota</taxon>
        <taxon>Gammaproteobacteria</taxon>
        <taxon>Alteromonadales</taxon>
        <taxon>Colwelliaceae</taxon>
        <taxon>Thalassotalea</taxon>
    </lineage>
</organism>
<sequence>MKFISYTLPLLFMLSACSSTPSHIVVAPDFIQTNQYPIAVSALNLTVEDSRTSKHLVQIRKEAQAANLFNSQLPLGNVIEDTLVKALKRRNIQRLEGATPSINILLGKALIDVVQKAFKYQAKTDLSLKATVETAKGTLTKSYDYKGQSEGPLKADIAVLGRDFNQALTQVLNQILSDQELINFINQ</sequence>
<evidence type="ECO:0000313" key="2">
    <source>
        <dbReference type="EMBL" id="GLX82432.1"/>
    </source>
</evidence>
<comment type="caution">
    <text evidence="2">The sequence shown here is derived from an EMBL/GenBank/DDBJ whole genome shotgun (WGS) entry which is preliminary data.</text>
</comment>
<keyword evidence="1" id="KW-0732">Signal</keyword>
<dbReference type="EMBL" id="BSSU01000009">
    <property type="protein sequence ID" value="GLX82432.1"/>
    <property type="molecule type" value="Genomic_DNA"/>
</dbReference>
<protein>
    <recommendedName>
        <fullName evidence="4">Lipoprotein</fullName>
    </recommendedName>
</protein>
<dbReference type="RefSeq" id="WP_284207800.1">
    <property type="nucleotide sequence ID" value="NZ_BSSU01000009.1"/>
</dbReference>
<keyword evidence="3" id="KW-1185">Reference proteome</keyword>
<evidence type="ECO:0000256" key="1">
    <source>
        <dbReference type="SAM" id="SignalP"/>
    </source>
</evidence>
<proteinExistence type="predicted"/>
<evidence type="ECO:0008006" key="4">
    <source>
        <dbReference type="Google" id="ProtNLM"/>
    </source>
</evidence>